<evidence type="ECO:0000256" key="2">
    <source>
        <dbReference type="SAM" id="Phobius"/>
    </source>
</evidence>
<feature type="transmembrane region" description="Helical" evidence="2">
    <location>
        <begin position="16"/>
        <end position="38"/>
    </location>
</feature>
<keyword evidence="2" id="KW-0812">Transmembrane</keyword>
<dbReference type="RefSeq" id="WP_184324487.1">
    <property type="nucleotide sequence ID" value="NZ_JACHLZ010000001.1"/>
</dbReference>
<dbReference type="CDD" id="cd00118">
    <property type="entry name" value="LysM"/>
    <property type="match status" value="1"/>
</dbReference>
<name>A0A841AAG9_9MICO</name>
<evidence type="ECO:0000313" key="4">
    <source>
        <dbReference type="Proteomes" id="UP000588158"/>
    </source>
</evidence>
<organism evidence="3 4">
    <name type="scientific">Brachybacterium aquaticum</name>
    <dbReference type="NCBI Taxonomy" id="1432564"/>
    <lineage>
        <taxon>Bacteria</taxon>
        <taxon>Bacillati</taxon>
        <taxon>Actinomycetota</taxon>
        <taxon>Actinomycetes</taxon>
        <taxon>Micrococcales</taxon>
        <taxon>Dermabacteraceae</taxon>
        <taxon>Brachybacterium</taxon>
    </lineage>
</organism>
<proteinExistence type="predicted"/>
<dbReference type="InterPro" id="IPR036779">
    <property type="entry name" value="LysM_dom_sf"/>
</dbReference>
<evidence type="ECO:0000256" key="1">
    <source>
        <dbReference type="SAM" id="MobiDB-lite"/>
    </source>
</evidence>
<reference evidence="3 4" key="1">
    <citation type="submission" date="2020-08" db="EMBL/GenBank/DDBJ databases">
        <title>Sequencing the genomes of 1000 actinobacteria strains.</title>
        <authorList>
            <person name="Klenk H.-P."/>
        </authorList>
    </citation>
    <scope>NUCLEOTIDE SEQUENCE [LARGE SCALE GENOMIC DNA]</scope>
    <source>
        <strain evidence="3 4">DSM 28796</strain>
    </source>
</reference>
<keyword evidence="2" id="KW-1133">Transmembrane helix</keyword>
<feature type="transmembrane region" description="Helical" evidence="2">
    <location>
        <begin position="50"/>
        <end position="81"/>
    </location>
</feature>
<keyword evidence="2" id="KW-0472">Membrane</keyword>
<dbReference type="Proteomes" id="UP000588158">
    <property type="component" value="Unassembled WGS sequence"/>
</dbReference>
<dbReference type="EMBL" id="JACHLZ010000001">
    <property type="protein sequence ID" value="MBB5830947.1"/>
    <property type="molecule type" value="Genomic_DNA"/>
</dbReference>
<dbReference type="AlphaFoldDB" id="A0A841AAG9"/>
<sequence length="293" mass="29234">MGDEQHTAGGPRLGPALFGAVISAGGATAMAVTATVLEGAGRTAHGEDRLIALVLVALALLGTALCLYLAVIWGLAAAILLTGPAGRTGRMLLGVLRVMAPRLARRLSVGAAVATATTGLVLGPALAVEGPAHPDLHDAEPVASQILEELPLVLPAETGDHSAAENSGPGPADDPAADADDSSPRPPLGWGDPTPAEALEEDSDDTAAPESGGTDSTATESAPPRTVVVQAGDSLWTLTDDLLGPLPDDPAVIAASWPALYEANADVIGPDADLLVPGQVLTVPAALEGQETS</sequence>
<gene>
    <name evidence="3" type="ORF">HNR70_000760</name>
</gene>
<protein>
    <submittedName>
        <fullName evidence="3">LysM repeat protein</fullName>
    </submittedName>
</protein>
<dbReference type="InterPro" id="IPR018392">
    <property type="entry name" value="LysM"/>
</dbReference>
<comment type="caution">
    <text evidence="3">The sequence shown here is derived from an EMBL/GenBank/DDBJ whole genome shotgun (WGS) entry which is preliminary data.</text>
</comment>
<evidence type="ECO:0000313" key="3">
    <source>
        <dbReference type="EMBL" id="MBB5830947.1"/>
    </source>
</evidence>
<feature type="compositionally biased region" description="Acidic residues" evidence="1">
    <location>
        <begin position="198"/>
        <end position="207"/>
    </location>
</feature>
<feature type="region of interest" description="Disordered" evidence="1">
    <location>
        <begin position="159"/>
        <end position="226"/>
    </location>
</feature>
<accession>A0A841AAG9</accession>
<keyword evidence="4" id="KW-1185">Reference proteome</keyword>
<dbReference type="Gene3D" id="3.10.350.10">
    <property type="entry name" value="LysM domain"/>
    <property type="match status" value="1"/>
</dbReference>